<evidence type="ECO:0000313" key="2">
    <source>
        <dbReference type="Proteomes" id="UP000634435"/>
    </source>
</evidence>
<accession>A0ABQ2D8M4</accession>
<protein>
    <recommendedName>
        <fullName evidence="3">Replication-relaxation</fullName>
    </recommendedName>
</protein>
<comment type="caution">
    <text evidence="1">The sequence shown here is derived from an EMBL/GenBank/DDBJ whole genome shotgun (WGS) entry which is preliminary data.</text>
</comment>
<name>A0ABQ2D8M4_9BACI</name>
<proteinExistence type="predicted"/>
<dbReference type="Pfam" id="PF13814">
    <property type="entry name" value="Replic_Relax"/>
    <property type="match status" value="1"/>
</dbReference>
<evidence type="ECO:0000313" key="1">
    <source>
        <dbReference type="EMBL" id="GGJ49581.1"/>
    </source>
</evidence>
<keyword evidence="2" id="KW-1185">Reference proteome</keyword>
<evidence type="ECO:0008006" key="3">
    <source>
        <dbReference type="Google" id="ProtNLM"/>
    </source>
</evidence>
<organism evidence="1 2">
    <name type="scientific">Virgibacillus kapii</name>
    <dbReference type="NCBI Taxonomy" id="1638645"/>
    <lineage>
        <taxon>Bacteria</taxon>
        <taxon>Bacillati</taxon>
        <taxon>Bacillota</taxon>
        <taxon>Bacilli</taxon>
        <taxon>Bacillales</taxon>
        <taxon>Bacillaceae</taxon>
        <taxon>Virgibacillus</taxon>
    </lineage>
</organism>
<dbReference type="InterPro" id="IPR025855">
    <property type="entry name" value="Replic_Relax"/>
</dbReference>
<sequence>MTVHHTIKFQERTMTILSKLDELAVADGRQLQEICALGGKRNTNRILARIESEGYLRSFRRQQKVYVLSKKGREVIGSERKVSSGGYLEHALMRNDIYLALDQPKDWRIECPVTYTGKYNRKQRIIPDVLTTVKRRLTLIEIDRTQRMQENRKKIELYADLQARYYRKTMKTPPAVRFYTVSDVRAEKLRRIVREVSAMDIEVMRA</sequence>
<dbReference type="EMBL" id="BMPN01000001">
    <property type="protein sequence ID" value="GGJ49581.1"/>
    <property type="molecule type" value="Genomic_DNA"/>
</dbReference>
<dbReference type="Proteomes" id="UP000634435">
    <property type="component" value="Unassembled WGS sequence"/>
</dbReference>
<reference evidence="2" key="1">
    <citation type="journal article" date="2019" name="Int. J. Syst. Evol. Microbiol.">
        <title>The Global Catalogue of Microorganisms (GCM) 10K type strain sequencing project: providing services to taxonomists for standard genome sequencing and annotation.</title>
        <authorList>
            <consortium name="The Broad Institute Genomics Platform"/>
            <consortium name="The Broad Institute Genome Sequencing Center for Infectious Disease"/>
            <person name="Wu L."/>
            <person name="Ma J."/>
        </authorList>
    </citation>
    <scope>NUCLEOTIDE SEQUENCE [LARGE SCALE GENOMIC DNA]</scope>
    <source>
        <strain evidence="2">JCM 30071</strain>
    </source>
</reference>
<gene>
    <name evidence="1" type="ORF">GCM10007111_09660</name>
</gene>